<dbReference type="EMBL" id="CH408030">
    <property type="protein sequence ID" value="EAQ90834.1"/>
    <property type="molecule type" value="Genomic_DNA"/>
</dbReference>
<keyword evidence="2" id="KW-1185">Reference proteome</keyword>
<evidence type="ECO:0000313" key="2">
    <source>
        <dbReference type="Proteomes" id="UP000001056"/>
    </source>
</evidence>
<dbReference type="GeneID" id="4388374"/>
<protein>
    <submittedName>
        <fullName evidence="1">Uncharacterized protein</fullName>
    </submittedName>
</protein>
<dbReference type="HOGENOM" id="CLU_2037790_0_0_1"/>
<accession>Q2HAI5</accession>
<dbReference type="InParanoid" id="Q2HAI5"/>
<evidence type="ECO:0000313" key="1">
    <source>
        <dbReference type="EMBL" id="EAQ90834.1"/>
    </source>
</evidence>
<dbReference type="Proteomes" id="UP000001056">
    <property type="component" value="Unassembled WGS sequence"/>
</dbReference>
<dbReference type="RefSeq" id="XP_001229285.1">
    <property type="nucleotide sequence ID" value="XM_001229284.1"/>
</dbReference>
<sequence length="121" mass="13429">MSIRPSGPRNVTLWRGAAHFAFELPMKGAGGQVPMSDKVWKTDVGSQFWVGTSVGVKVQAVMEIESPQDWMTPSFEAGWSVTKCCGASMVRKTNHMGKIDEVDALPAFRLQGCCFHRLRKR</sequence>
<gene>
    <name evidence="1" type="ORF">CHGG_02769</name>
</gene>
<dbReference type="VEuPathDB" id="FungiDB:CHGG_02769"/>
<reference evidence="2" key="1">
    <citation type="journal article" date="2015" name="Genome Announc.">
        <title>Draft genome sequence of the cellulolytic fungus Chaetomium globosum.</title>
        <authorList>
            <person name="Cuomo C.A."/>
            <person name="Untereiner W.A."/>
            <person name="Ma L.-J."/>
            <person name="Grabherr M."/>
            <person name="Birren B.W."/>
        </authorList>
    </citation>
    <scope>NUCLEOTIDE SEQUENCE [LARGE SCALE GENOMIC DNA]</scope>
    <source>
        <strain evidence="2">ATCC 6205 / CBS 148.51 / DSM 1962 / NBRC 6347 / NRRL 1970</strain>
    </source>
</reference>
<organism evidence="1 2">
    <name type="scientific">Chaetomium globosum (strain ATCC 6205 / CBS 148.51 / DSM 1962 / NBRC 6347 / NRRL 1970)</name>
    <name type="common">Soil fungus</name>
    <dbReference type="NCBI Taxonomy" id="306901"/>
    <lineage>
        <taxon>Eukaryota</taxon>
        <taxon>Fungi</taxon>
        <taxon>Dikarya</taxon>
        <taxon>Ascomycota</taxon>
        <taxon>Pezizomycotina</taxon>
        <taxon>Sordariomycetes</taxon>
        <taxon>Sordariomycetidae</taxon>
        <taxon>Sordariales</taxon>
        <taxon>Chaetomiaceae</taxon>
        <taxon>Chaetomium</taxon>
    </lineage>
</organism>
<dbReference type="AlphaFoldDB" id="Q2HAI5"/>
<name>Q2HAI5_CHAGB</name>
<proteinExistence type="predicted"/>